<dbReference type="AlphaFoldDB" id="A0A652YN26"/>
<proteinExistence type="predicted"/>
<accession>A0A652YN26</accession>
<dbReference type="InterPro" id="IPR009597">
    <property type="entry name" value="DUF1206"/>
</dbReference>
<dbReference type="EMBL" id="VNIQ01000005">
    <property type="protein sequence ID" value="TYQ03254.1"/>
    <property type="molecule type" value="Genomic_DNA"/>
</dbReference>
<feature type="region of interest" description="Disordered" evidence="1">
    <location>
        <begin position="1"/>
        <end position="21"/>
    </location>
</feature>
<feature type="transmembrane region" description="Helical" evidence="2">
    <location>
        <begin position="256"/>
        <end position="277"/>
    </location>
</feature>
<evidence type="ECO:0000256" key="2">
    <source>
        <dbReference type="SAM" id="Phobius"/>
    </source>
</evidence>
<evidence type="ECO:0000259" key="3">
    <source>
        <dbReference type="Pfam" id="PF06724"/>
    </source>
</evidence>
<keyword evidence="2" id="KW-0472">Membrane</keyword>
<organism evidence="4">
    <name type="scientific">Nocardia globerula</name>
    <dbReference type="NCBI Taxonomy" id="1818"/>
    <lineage>
        <taxon>Bacteria</taxon>
        <taxon>Bacillati</taxon>
        <taxon>Actinomycetota</taxon>
        <taxon>Actinomycetes</taxon>
        <taxon>Mycobacteriales</taxon>
        <taxon>Nocardiaceae</taxon>
        <taxon>Nocardia</taxon>
    </lineage>
</organism>
<keyword evidence="2" id="KW-1133">Transmembrane helix</keyword>
<feature type="transmembrane region" description="Helical" evidence="2">
    <location>
        <begin position="83"/>
        <end position="105"/>
    </location>
</feature>
<feature type="domain" description="DUF1206" evidence="3">
    <location>
        <begin position="126"/>
        <end position="191"/>
    </location>
</feature>
<keyword evidence="2" id="KW-0812">Transmembrane</keyword>
<comment type="caution">
    <text evidence="4">The sequence shown here is derived from an EMBL/GenBank/DDBJ whole genome shotgun (WGS) entry which is preliminary data.</text>
</comment>
<feature type="transmembrane region" description="Helical" evidence="2">
    <location>
        <begin position="126"/>
        <end position="147"/>
    </location>
</feature>
<evidence type="ECO:0000313" key="4">
    <source>
        <dbReference type="EMBL" id="TYQ03254.1"/>
    </source>
</evidence>
<dbReference type="Pfam" id="PF06724">
    <property type="entry name" value="DUF1206"/>
    <property type="match status" value="3"/>
</dbReference>
<feature type="domain" description="DUF1206" evidence="3">
    <location>
        <begin position="38"/>
        <end position="105"/>
    </location>
</feature>
<feature type="compositionally biased region" description="Polar residues" evidence="1">
    <location>
        <begin position="7"/>
        <end position="21"/>
    </location>
</feature>
<gene>
    <name evidence="4" type="ORF">FNL38_105404</name>
</gene>
<protein>
    <submittedName>
        <fullName evidence="4">Uncharacterized protein DUF1206</fullName>
    </submittedName>
</protein>
<evidence type="ECO:0000256" key="1">
    <source>
        <dbReference type="SAM" id="MobiDB-lite"/>
    </source>
</evidence>
<feature type="transmembrane region" description="Helical" evidence="2">
    <location>
        <begin position="38"/>
        <end position="59"/>
    </location>
</feature>
<name>A0A652YN26_NOCGL</name>
<reference evidence="4" key="1">
    <citation type="submission" date="2019-07" db="EMBL/GenBank/DDBJ databases">
        <title>Genomic Encyclopedia of Type Strains, Phase IV (KMG-IV): sequencing the most valuable type-strain genomes for metagenomic binning, comparative biology and taxonomic classification.</title>
        <authorList>
            <person name="Goeker M."/>
        </authorList>
    </citation>
    <scope>NUCLEOTIDE SEQUENCE</scope>
    <source>
        <strain evidence="4">DSM 44596</strain>
    </source>
</reference>
<feature type="transmembrane region" description="Helical" evidence="2">
    <location>
        <begin position="215"/>
        <end position="236"/>
    </location>
</feature>
<feature type="domain" description="DUF1206" evidence="3">
    <location>
        <begin position="213"/>
        <end position="281"/>
    </location>
</feature>
<feature type="transmembrane region" description="Helical" evidence="2">
    <location>
        <begin position="167"/>
        <end position="188"/>
    </location>
</feature>
<sequence>MPHTNPDDPNSASTGYNNSSSTAGQVAQNSIFERIARAGFVGSGIVHLIIGYIAIRLALGGGGGTADQSGAMTELANKPGGGLALWIGVVVFAAMGLWRVVEGVLGSSSRPDANKKLSRIFDRIKAFSLAAVYFAFAFTAWGFARGIGKSSSSQSTGITARLMQSGVGSVALVVGALVIVAIGGYHVYKGASQNFLDDLEGPTSDLVRRLGTVGYIAKGLAIAAVGVLVIVAVIQSAPDKSSGLDGALKTLGAQPYGVALLVAAGLGIITYGLYSFAMARSAKM</sequence>